<name>A0ABR4CMV6_9HELO</name>
<comment type="caution">
    <text evidence="1">The sequence shown here is derived from an EMBL/GenBank/DDBJ whole genome shotgun (WGS) entry which is preliminary data.</text>
</comment>
<evidence type="ECO:0000313" key="2">
    <source>
        <dbReference type="Proteomes" id="UP001595075"/>
    </source>
</evidence>
<gene>
    <name evidence="1" type="ORF">VTL71DRAFT_13742</name>
</gene>
<dbReference type="Proteomes" id="UP001595075">
    <property type="component" value="Unassembled WGS sequence"/>
</dbReference>
<organism evidence="1 2">
    <name type="scientific">Oculimacula yallundae</name>
    <dbReference type="NCBI Taxonomy" id="86028"/>
    <lineage>
        <taxon>Eukaryota</taxon>
        <taxon>Fungi</taxon>
        <taxon>Dikarya</taxon>
        <taxon>Ascomycota</taxon>
        <taxon>Pezizomycotina</taxon>
        <taxon>Leotiomycetes</taxon>
        <taxon>Helotiales</taxon>
        <taxon>Ploettnerulaceae</taxon>
        <taxon>Oculimacula</taxon>
    </lineage>
</organism>
<accession>A0ABR4CMV6</accession>
<sequence length="76" mass="8738">MSKKILNEAREASWRRAYHIVFSWKIEGYARLRDSSEAISRFVMDFTNDHRGNSDSTFTKSVGCCPAHSVGRLGIW</sequence>
<dbReference type="EMBL" id="JAZHXI010000006">
    <property type="protein sequence ID" value="KAL2070716.1"/>
    <property type="molecule type" value="Genomic_DNA"/>
</dbReference>
<keyword evidence="2" id="KW-1185">Reference proteome</keyword>
<evidence type="ECO:0000313" key="1">
    <source>
        <dbReference type="EMBL" id="KAL2070716.1"/>
    </source>
</evidence>
<reference evidence="1 2" key="1">
    <citation type="journal article" date="2024" name="Commun. Biol.">
        <title>Comparative genomic analysis of thermophilic fungi reveals convergent evolutionary adaptations and gene losses.</title>
        <authorList>
            <person name="Steindorff A.S."/>
            <person name="Aguilar-Pontes M.V."/>
            <person name="Robinson A.J."/>
            <person name="Andreopoulos B."/>
            <person name="LaButti K."/>
            <person name="Kuo A."/>
            <person name="Mondo S."/>
            <person name="Riley R."/>
            <person name="Otillar R."/>
            <person name="Haridas S."/>
            <person name="Lipzen A."/>
            <person name="Grimwood J."/>
            <person name="Schmutz J."/>
            <person name="Clum A."/>
            <person name="Reid I.D."/>
            <person name="Moisan M.C."/>
            <person name="Butler G."/>
            <person name="Nguyen T.T.M."/>
            <person name="Dewar K."/>
            <person name="Conant G."/>
            <person name="Drula E."/>
            <person name="Henrissat B."/>
            <person name="Hansel C."/>
            <person name="Singer S."/>
            <person name="Hutchinson M.I."/>
            <person name="de Vries R.P."/>
            <person name="Natvig D.O."/>
            <person name="Powell A.J."/>
            <person name="Tsang A."/>
            <person name="Grigoriev I.V."/>
        </authorList>
    </citation>
    <scope>NUCLEOTIDE SEQUENCE [LARGE SCALE GENOMIC DNA]</scope>
    <source>
        <strain evidence="1 2">CBS 494.80</strain>
    </source>
</reference>
<proteinExistence type="predicted"/>
<protein>
    <submittedName>
        <fullName evidence="1">Uncharacterized protein</fullName>
    </submittedName>
</protein>